<dbReference type="AlphaFoldDB" id="A0CJ20"/>
<keyword evidence="4 5" id="KW-0067">ATP-binding</keyword>
<organism evidence="9 10">
    <name type="scientific">Paramecium tetraurelia</name>
    <dbReference type="NCBI Taxonomy" id="5888"/>
    <lineage>
        <taxon>Eukaryota</taxon>
        <taxon>Sar</taxon>
        <taxon>Alveolata</taxon>
        <taxon>Ciliophora</taxon>
        <taxon>Intramacronucleata</taxon>
        <taxon>Oligohymenophorea</taxon>
        <taxon>Peniculida</taxon>
        <taxon>Parameciidae</taxon>
        <taxon>Paramecium</taxon>
    </lineage>
</organism>
<dbReference type="PANTHER" id="PTHR24348">
    <property type="entry name" value="SERINE/THREONINE-PROTEIN KINASE UNC-51-RELATED"/>
    <property type="match status" value="1"/>
</dbReference>
<dbReference type="InterPro" id="IPR045269">
    <property type="entry name" value="Atg1-like"/>
</dbReference>
<dbReference type="GeneID" id="5023969"/>
<dbReference type="OrthoDB" id="312768at2759"/>
<evidence type="ECO:0000256" key="3">
    <source>
        <dbReference type="ARBA" id="ARBA00022777"/>
    </source>
</evidence>
<evidence type="ECO:0000313" key="9">
    <source>
        <dbReference type="EMBL" id="CAK70787.1"/>
    </source>
</evidence>
<dbReference type="GO" id="GO:0005829">
    <property type="term" value="C:cytosol"/>
    <property type="evidence" value="ECO:0000318"/>
    <property type="project" value="GO_Central"/>
</dbReference>
<keyword evidence="3" id="KW-0418">Kinase</keyword>
<feature type="binding site" evidence="5">
    <location>
        <position position="44"/>
    </location>
    <ligand>
        <name>ATP</name>
        <dbReference type="ChEBI" id="CHEBI:30616"/>
    </ligand>
</feature>
<dbReference type="GO" id="GO:0005524">
    <property type="term" value="F:ATP binding"/>
    <property type="evidence" value="ECO:0007669"/>
    <property type="project" value="UniProtKB-UniRule"/>
</dbReference>
<comment type="similarity">
    <text evidence="6">Belongs to the protein kinase superfamily.</text>
</comment>
<dbReference type="SMART" id="SM00220">
    <property type="entry name" value="S_TKc"/>
    <property type="match status" value="1"/>
</dbReference>
<evidence type="ECO:0000256" key="1">
    <source>
        <dbReference type="ARBA" id="ARBA00022679"/>
    </source>
</evidence>
<protein>
    <recommendedName>
        <fullName evidence="8">Protein kinase domain-containing protein</fullName>
    </recommendedName>
</protein>
<dbReference type="Pfam" id="PF00069">
    <property type="entry name" value="Pkinase"/>
    <property type="match status" value="1"/>
</dbReference>
<evidence type="ECO:0000256" key="2">
    <source>
        <dbReference type="ARBA" id="ARBA00022741"/>
    </source>
</evidence>
<proteinExistence type="inferred from homology"/>
<dbReference type="Proteomes" id="UP000000600">
    <property type="component" value="Unassembled WGS sequence"/>
</dbReference>
<feature type="compositionally biased region" description="Low complexity" evidence="7">
    <location>
        <begin position="327"/>
        <end position="348"/>
    </location>
</feature>
<dbReference type="KEGG" id="ptm:GSPATT00007922001"/>
<dbReference type="PANTHER" id="PTHR24348:SF22">
    <property type="entry name" value="NON-SPECIFIC SERINE_THREONINE PROTEIN KINASE"/>
    <property type="match status" value="1"/>
</dbReference>
<dbReference type="GO" id="GO:0000045">
    <property type="term" value="P:autophagosome assembly"/>
    <property type="evidence" value="ECO:0000318"/>
    <property type="project" value="GO_Central"/>
</dbReference>
<dbReference type="InterPro" id="IPR017441">
    <property type="entry name" value="Protein_kinase_ATP_BS"/>
</dbReference>
<keyword evidence="10" id="KW-1185">Reference proteome</keyword>
<dbReference type="RefSeq" id="XP_001438184.1">
    <property type="nucleotide sequence ID" value="XM_001438147.1"/>
</dbReference>
<dbReference type="SUPFAM" id="SSF56112">
    <property type="entry name" value="Protein kinase-like (PK-like)"/>
    <property type="match status" value="1"/>
</dbReference>
<dbReference type="EMBL" id="CT868085">
    <property type="protein sequence ID" value="CAK70787.1"/>
    <property type="molecule type" value="Genomic_DNA"/>
</dbReference>
<dbReference type="eggNOG" id="KOG0589">
    <property type="taxonomic scope" value="Eukaryota"/>
</dbReference>
<evidence type="ECO:0000256" key="6">
    <source>
        <dbReference type="RuleBase" id="RU000304"/>
    </source>
</evidence>
<dbReference type="GO" id="GO:0005776">
    <property type="term" value="C:autophagosome"/>
    <property type="evidence" value="ECO:0000318"/>
    <property type="project" value="GO_Central"/>
</dbReference>
<dbReference type="InParanoid" id="A0CJ20"/>
<dbReference type="FunFam" id="1.10.510.10:FF:001627">
    <property type="entry name" value="Protein kinase, putative"/>
    <property type="match status" value="1"/>
</dbReference>
<keyword evidence="1" id="KW-0808">Transferase</keyword>
<dbReference type="STRING" id="5888.A0CJ20"/>
<dbReference type="PROSITE" id="PS00107">
    <property type="entry name" value="PROTEIN_KINASE_ATP"/>
    <property type="match status" value="1"/>
</dbReference>
<name>A0CJ20_PARTE</name>
<dbReference type="InterPro" id="IPR008271">
    <property type="entry name" value="Ser/Thr_kinase_AS"/>
</dbReference>
<dbReference type="GO" id="GO:0010506">
    <property type="term" value="P:regulation of autophagy"/>
    <property type="evidence" value="ECO:0000318"/>
    <property type="project" value="GO_Central"/>
</dbReference>
<dbReference type="GO" id="GO:0005737">
    <property type="term" value="C:cytoplasm"/>
    <property type="evidence" value="ECO:0000318"/>
    <property type="project" value="GO_Central"/>
</dbReference>
<evidence type="ECO:0000313" key="10">
    <source>
        <dbReference type="Proteomes" id="UP000000600"/>
    </source>
</evidence>
<accession>A0CJ20</accession>
<evidence type="ECO:0000256" key="5">
    <source>
        <dbReference type="PROSITE-ProRule" id="PRU10141"/>
    </source>
</evidence>
<dbReference type="InterPro" id="IPR011009">
    <property type="entry name" value="Kinase-like_dom_sf"/>
</dbReference>
<evidence type="ECO:0000256" key="4">
    <source>
        <dbReference type="ARBA" id="ARBA00022840"/>
    </source>
</evidence>
<keyword evidence="6" id="KW-0723">Serine/threonine-protein kinase</keyword>
<feature type="region of interest" description="Disordered" evidence="7">
    <location>
        <begin position="327"/>
        <end position="378"/>
    </location>
</feature>
<feature type="domain" description="Protein kinase" evidence="8">
    <location>
        <begin position="13"/>
        <end position="285"/>
    </location>
</feature>
<dbReference type="Gene3D" id="1.10.510.10">
    <property type="entry name" value="Transferase(Phosphotransferase) domain 1"/>
    <property type="match status" value="1"/>
</dbReference>
<dbReference type="PROSITE" id="PS50011">
    <property type="entry name" value="PROTEIN_KINASE_DOM"/>
    <property type="match status" value="1"/>
</dbReference>
<keyword evidence="2 5" id="KW-0547">Nucleotide-binding</keyword>
<dbReference type="GO" id="GO:0000407">
    <property type="term" value="C:phagophore assembly site"/>
    <property type="evidence" value="ECO:0000318"/>
    <property type="project" value="GO_Central"/>
</dbReference>
<dbReference type="PROSITE" id="PS00108">
    <property type="entry name" value="PROTEIN_KINASE_ST"/>
    <property type="match status" value="1"/>
</dbReference>
<dbReference type="OMA" id="KEYMQFI"/>
<feature type="compositionally biased region" description="Polar residues" evidence="7">
    <location>
        <begin position="349"/>
        <end position="360"/>
    </location>
</feature>
<gene>
    <name evidence="9" type="ORF">GSPATT00007922001</name>
</gene>
<evidence type="ECO:0000256" key="7">
    <source>
        <dbReference type="SAM" id="MobiDB-lite"/>
    </source>
</evidence>
<sequence>MIMNELYIDNYKIILNEILGKGVYGTVYGCRSLTEPQLLLCAKKMMISDKSIQTCAEREKQISEIISQHQSNQNIVKVYYVKYLPEQKVLIIIMEKCDANLKQYLELKDPKTFSENEFLDFLDQFLTGYSFLFDRDIIHRDIKPENILIKREKKIIYKLSDFGTAKIYKANDFEFTKIGTPAYVAPEINSQLNDCEVYNNFVNLKKFQHSKSQVDVYSLGLILYEMTYGKLPFEKRLDSIVDFAQKIKANPLILPGASKFKEIIAKMLVYYPDQRLSFEYLYKFVKDYKKESGHCPSPIQFKIDIGNCNLRKNIKVQNTPFSHKINIQNNPNQINQPHIQPNPHPFQQKPNQFAGVQNHFQPNQAPNQNLPPPPQQIPDPIQIQQPIRSSIPPQQKIKEYMQFILQLQKAQTQK</sequence>
<dbReference type="InterPro" id="IPR000719">
    <property type="entry name" value="Prot_kinase_dom"/>
</dbReference>
<dbReference type="GO" id="GO:0004674">
    <property type="term" value="F:protein serine/threonine kinase activity"/>
    <property type="evidence" value="ECO:0000318"/>
    <property type="project" value="GO_Central"/>
</dbReference>
<evidence type="ECO:0000259" key="8">
    <source>
        <dbReference type="PROSITE" id="PS50011"/>
    </source>
</evidence>
<dbReference type="HOGENOM" id="CLU_041984_0_0_1"/>
<reference evidence="9 10" key="1">
    <citation type="journal article" date="2006" name="Nature">
        <title>Global trends of whole-genome duplications revealed by the ciliate Paramecium tetraurelia.</title>
        <authorList>
            <consortium name="Genoscope"/>
            <person name="Aury J.-M."/>
            <person name="Jaillon O."/>
            <person name="Duret L."/>
            <person name="Noel B."/>
            <person name="Jubin C."/>
            <person name="Porcel B.M."/>
            <person name="Segurens B."/>
            <person name="Daubin V."/>
            <person name="Anthouard V."/>
            <person name="Aiach N."/>
            <person name="Arnaiz O."/>
            <person name="Billaut A."/>
            <person name="Beisson J."/>
            <person name="Blanc I."/>
            <person name="Bouhouche K."/>
            <person name="Camara F."/>
            <person name="Duharcourt S."/>
            <person name="Guigo R."/>
            <person name="Gogendeau D."/>
            <person name="Katinka M."/>
            <person name="Keller A.-M."/>
            <person name="Kissmehl R."/>
            <person name="Klotz C."/>
            <person name="Koll F."/>
            <person name="Le Moue A."/>
            <person name="Lepere C."/>
            <person name="Malinsky S."/>
            <person name="Nowacki M."/>
            <person name="Nowak J.K."/>
            <person name="Plattner H."/>
            <person name="Poulain J."/>
            <person name="Ruiz F."/>
            <person name="Serrano V."/>
            <person name="Zagulski M."/>
            <person name="Dessen P."/>
            <person name="Betermier M."/>
            <person name="Weissenbach J."/>
            <person name="Scarpelli C."/>
            <person name="Schachter V."/>
            <person name="Sperling L."/>
            <person name="Meyer E."/>
            <person name="Cohen J."/>
            <person name="Wincker P."/>
        </authorList>
    </citation>
    <scope>NUCLEOTIDE SEQUENCE [LARGE SCALE GENOMIC DNA]</scope>
    <source>
        <strain evidence="9 10">Stock d4-2</strain>
    </source>
</reference>
<dbReference type="GO" id="GO:0016020">
    <property type="term" value="C:membrane"/>
    <property type="evidence" value="ECO:0000318"/>
    <property type="project" value="GO_Central"/>
</dbReference>